<evidence type="ECO:0000259" key="1">
    <source>
        <dbReference type="Pfam" id="PF01526"/>
    </source>
</evidence>
<comment type="caution">
    <text evidence="2">The sequence shown here is derived from an EMBL/GenBank/DDBJ whole genome shotgun (WGS) entry which is preliminary data.</text>
</comment>
<gene>
    <name evidence="2" type="ORF">GCM10010406_54850</name>
</gene>
<organism evidence="2 3">
    <name type="scientific">Streptomyces thermolineatus</name>
    <dbReference type="NCBI Taxonomy" id="44033"/>
    <lineage>
        <taxon>Bacteria</taxon>
        <taxon>Bacillati</taxon>
        <taxon>Actinomycetota</taxon>
        <taxon>Actinomycetes</taxon>
        <taxon>Kitasatosporales</taxon>
        <taxon>Streptomycetaceae</taxon>
        <taxon>Streptomyces</taxon>
    </lineage>
</organism>
<accession>A0ABP6A7C9</accession>
<dbReference type="Proteomes" id="UP001501358">
    <property type="component" value="Unassembled WGS sequence"/>
</dbReference>
<evidence type="ECO:0000313" key="3">
    <source>
        <dbReference type="Proteomes" id="UP001501358"/>
    </source>
</evidence>
<keyword evidence="3" id="KW-1185">Reference proteome</keyword>
<dbReference type="InterPro" id="IPR002513">
    <property type="entry name" value="Tn3_Tnp_DDE_dom"/>
</dbReference>
<proteinExistence type="predicted"/>
<protein>
    <recommendedName>
        <fullName evidence="1">Tn3 transposase DDE domain-containing protein</fullName>
    </recommendedName>
</protein>
<evidence type="ECO:0000313" key="2">
    <source>
        <dbReference type="EMBL" id="GAA2511667.1"/>
    </source>
</evidence>
<sequence length="580" mass="63344">MLSVTILCRTSAQSVARYGQLSKAQTIERAPEPRQTALLTAVVRRLEAQAVDDALDLFAVLMANRLISPARRASERDRLAMLPQLEKAARILAKASKILTEELDLVAGAGTDLDVGALWAAVEEAVPRTAVAGAVATVEALVPEDDGSAEAAMREKLALRYNTVRPFLSLLGESDALGAAPAGRRALAAVRRLPALSRRRVKDRPLLPREVDGELVPTMWKRAVFSNSKLSQGAVDRDAYVVCVLEQLHRALNRRDVFALPSNRWADPRARLLDGPRWEAMKADVLAGLSLSEDAVEHLDQLIRGLDAAWRQMADRLEEAGDEAKVEVVVPEGGGRAKLSADKLGAVGEPESLTWLKQTTEAILPRIDLPDLLFEVHSWTGFLDSFKHMSDRPTRMEGLLVSLVALLVAESCNIGLTPVIDATNTNKALTRSRLSHVDQNYLRADTIAAANAALITAQSRIELAQIWCGGLLASVDGLRFVVPVKSINTAPSLKYYGYKRGLTWLNAVNDQVEGIGAMVVRGTPRDSLFTLDTLLNLDGGVRPEMVATDNASYSDMAFGLYKMLGFRFAPRFRDLSDQRF</sequence>
<dbReference type="EMBL" id="BAAATA010000060">
    <property type="protein sequence ID" value="GAA2511667.1"/>
    <property type="molecule type" value="Genomic_DNA"/>
</dbReference>
<name>A0ABP6A7C9_9ACTN</name>
<feature type="domain" description="Tn3 transposase DDE" evidence="1">
    <location>
        <begin position="371"/>
        <end position="580"/>
    </location>
</feature>
<reference evidence="3" key="1">
    <citation type="journal article" date="2019" name="Int. J. Syst. Evol. Microbiol.">
        <title>The Global Catalogue of Microorganisms (GCM) 10K type strain sequencing project: providing services to taxonomists for standard genome sequencing and annotation.</title>
        <authorList>
            <consortium name="The Broad Institute Genomics Platform"/>
            <consortium name="The Broad Institute Genome Sequencing Center for Infectious Disease"/>
            <person name="Wu L."/>
            <person name="Ma J."/>
        </authorList>
    </citation>
    <scope>NUCLEOTIDE SEQUENCE [LARGE SCALE GENOMIC DNA]</scope>
    <source>
        <strain evidence="3">JCM 6307</strain>
    </source>
</reference>
<dbReference type="Pfam" id="PF01526">
    <property type="entry name" value="DDE_Tnp_Tn3"/>
    <property type="match status" value="1"/>
</dbReference>